<dbReference type="Proteomes" id="UP001157974">
    <property type="component" value="Unassembled WGS sequence"/>
</dbReference>
<dbReference type="GO" id="GO:0005634">
    <property type="term" value="C:nucleus"/>
    <property type="evidence" value="ECO:0007669"/>
    <property type="project" value="TreeGrafter"/>
</dbReference>
<dbReference type="PROSITE" id="PS51270">
    <property type="entry name" value="ZF_CTCHY"/>
    <property type="match status" value="1"/>
</dbReference>
<keyword evidence="2 4" id="KW-0863">Zinc-finger</keyword>
<evidence type="ECO:0000313" key="9">
    <source>
        <dbReference type="Proteomes" id="UP001157974"/>
    </source>
</evidence>
<gene>
    <name evidence="8" type="ORF">NDN08_005399</name>
</gene>
<dbReference type="Pfam" id="PF14599">
    <property type="entry name" value="zinc_ribbon_6"/>
    <property type="match status" value="1"/>
</dbReference>
<feature type="domain" description="CHY-type" evidence="6">
    <location>
        <begin position="833"/>
        <end position="900"/>
    </location>
</feature>
<dbReference type="Pfam" id="PF05495">
    <property type="entry name" value="zf-CHY"/>
    <property type="match status" value="1"/>
</dbReference>
<organism evidence="8 9">
    <name type="scientific">Rhodosorus marinus</name>
    <dbReference type="NCBI Taxonomy" id="101924"/>
    <lineage>
        <taxon>Eukaryota</taxon>
        <taxon>Rhodophyta</taxon>
        <taxon>Stylonematophyceae</taxon>
        <taxon>Stylonematales</taxon>
        <taxon>Stylonemataceae</taxon>
        <taxon>Rhodosorus</taxon>
    </lineage>
</organism>
<dbReference type="Gene3D" id="2.20.28.10">
    <property type="match status" value="1"/>
</dbReference>
<feature type="domain" description="RING-type" evidence="5">
    <location>
        <begin position="968"/>
        <end position="1010"/>
    </location>
</feature>
<dbReference type="SUPFAM" id="SSF57850">
    <property type="entry name" value="RING/U-box"/>
    <property type="match status" value="1"/>
</dbReference>
<reference evidence="8 9" key="1">
    <citation type="journal article" date="2023" name="Nat. Commun.">
        <title>Origin of minicircular mitochondrial genomes in red algae.</title>
        <authorList>
            <person name="Lee Y."/>
            <person name="Cho C.H."/>
            <person name="Lee Y.M."/>
            <person name="Park S.I."/>
            <person name="Yang J.H."/>
            <person name="West J.A."/>
            <person name="Bhattacharya D."/>
            <person name="Yoon H.S."/>
        </authorList>
    </citation>
    <scope>NUCLEOTIDE SEQUENCE [LARGE SCALE GENOMIC DNA]</scope>
    <source>
        <strain evidence="8 9">CCMP1338</strain>
        <tissue evidence="8">Whole cell</tissue>
    </source>
</reference>
<proteinExistence type="predicted"/>
<accession>A0AAV8V371</accession>
<dbReference type="SMART" id="SM00184">
    <property type="entry name" value="RING"/>
    <property type="match status" value="1"/>
</dbReference>
<dbReference type="PANTHER" id="PTHR21319:SF0">
    <property type="entry name" value="AND RING FINGER DOMAIN PROTEIN, PUTATIVE (AFU_ORTHOLOGUE AFUA_1G08900)-RELATED"/>
    <property type="match status" value="1"/>
</dbReference>
<dbReference type="InterPro" id="IPR012312">
    <property type="entry name" value="Hemerythrin-like"/>
</dbReference>
<dbReference type="Pfam" id="PF01814">
    <property type="entry name" value="Hemerythrin"/>
    <property type="match status" value="2"/>
</dbReference>
<dbReference type="InterPro" id="IPR013083">
    <property type="entry name" value="Znf_RING/FYVE/PHD"/>
</dbReference>
<evidence type="ECO:0000256" key="4">
    <source>
        <dbReference type="PROSITE-ProRule" id="PRU00601"/>
    </source>
</evidence>
<dbReference type="CDD" id="cd16464">
    <property type="entry name" value="RING-H2_Pirh2-like"/>
    <property type="match status" value="1"/>
</dbReference>
<evidence type="ECO:0000256" key="2">
    <source>
        <dbReference type="ARBA" id="ARBA00022771"/>
    </source>
</evidence>
<keyword evidence="3" id="KW-0862">Zinc</keyword>
<comment type="caution">
    <text evidence="8">The sequence shown here is derived from an EMBL/GenBank/DDBJ whole genome shotgun (WGS) entry which is preliminary data.</text>
</comment>
<evidence type="ECO:0000256" key="3">
    <source>
        <dbReference type="ARBA" id="ARBA00022833"/>
    </source>
</evidence>
<dbReference type="InterPro" id="IPR037274">
    <property type="entry name" value="Znf_CHY_sf"/>
</dbReference>
<dbReference type="AlphaFoldDB" id="A0AAV8V371"/>
<sequence length="1085" mass="123799">MEFVGRTQNVELDREGPAQKRLKIIEDGFENGDAAQNSTQIEPLAEMFNVHKAIRRNLELLRRTISDVSVSSTAQFYGGILARISYLKSMMDKHCKSEESVLCPALMVKLEESKEKSNPSAKHYISVLKHKHKDMEEYFDQITEALRTLQKEIGSPKKSETDWEGTIRDLKQEKLSQLIDCVNVHLDEEEKVLLPLFNDIFSEAEQGKLLVGMLAVMFATPVLTWTVRALSKGERIDFLGLIEKYSTEDQLAEIASSIAHDLSASEWSDLCNVFPAFEKAAKIKSNPLVEITHINKAIRIELADLLKFTKHVDPFDNAQLKCLAERFAFLEKMLTYRVAGEVQILKKELQQRLSEGKTNVSGLPEKDDPTEARETLVALQQKLKAMLASGQAVDDGRGVEKIVLLRMLEEFAKDFTKYMDDEETTIFPLIEKYFSVEDQDQLVRKAMAMIPAEFLADLILWCLEALNLDEQERLLRNVLRYSPEEEFGNIAVAIARAVQTGEKSRRQWEELCLRVPQLQTQSKGVADNGEFADGSPINEILRVHKAIRIELQAIMEASTVLPESMNPNAVSSLAERCSFLRRMVHFHSKAEDSIVLPLVEKRVSNVSGTYEDEHSDERRLFGSLAKQLENLQCSGDVDVAMSVYVVARTLRDDMMNHLTQEESHLWPLLVKNFTIEEQSEVVANIFGQMPGEILQEMLPWMIRVLSATERDQMMNHIFAVTGSTLFDKWLRTWFPFKSATPAAEEPEQPTNKESEDATVEEGAAVGLMLLQGKEDVQRAMRLVAADEALSSEQKSRVMQSLLVTRWMKNAPAESPQSEITPEERVKSYIYLPDGQKVLGCKHYQRRCKVRAKCCGKLFTCRLCHDAVSNHTMNRYQTEEIWCMLCDTLQPVGESCRSCHAQFAKYYCSICRLYDGNASRSIYHCHSCNVCRVGKGLGIDFFHCMKCNACLSLSRREHKCIEKVMESNCPICNNYLFSSTTPIQYLFCGHLMHKHCYSHYAKLYRRCPVCQKSLEDMSDQIARLNVMMTREPMPSEYRSARATVLCNDCQKESTVHFHFLYLRCSFCQSHNTKLKTVEPNSGDHHK</sequence>
<evidence type="ECO:0000313" key="8">
    <source>
        <dbReference type="EMBL" id="KAJ8908694.1"/>
    </source>
</evidence>
<evidence type="ECO:0000256" key="1">
    <source>
        <dbReference type="ARBA" id="ARBA00022723"/>
    </source>
</evidence>
<dbReference type="GO" id="GO:0008270">
    <property type="term" value="F:zinc ion binding"/>
    <property type="evidence" value="ECO:0007669"/>
    <property type="project" value="UniProtKB-KW"/>
</dbReference>
<dbReference type="PROSITE" id="PS51266">
    <property type="entry name" value="ZF_CHY"/>
    <property type="match status" value="1"/>
</dbReference>
<evidence type="ECO:0000259" key="6">
    <source>
        <dbReference type="PROSITE" id="PS51266"/>
    </source>
</evidence>
<dbReference type="EMBL" id="JAMWBK010000001">
    <property type="protein sequence ID" value="KAJ8908694.1"/>
    <property type="molecule type" value="Genomic_DNA"/>
</dbReference>
<dbReference type="InterPro" id="IPR008913">
    <property type="entry name" value="Znf_CHY"/>
</dbReference>
<dbReference type="SUPFAM" id="SSF161245">
    <property type="entry name" value="Zinc hairpin stack"/>
    <property type="match status" value="1"/>
</dbReference>
<dbReference type="GO" id="GO:0061630">
    <property type="term" value="F:ubiquitin protein ligase activity"/>
    <property type="evidence" value="ECO:0007669"/>
    <property type="project" value="TreeGrafter"/>
</dbReference>
<keyword evidence="1" id="KW-0479">Metal-binding</keyword>
<dbReference type="Gene3D" id="1.20.120.520">
    <property type="entry name" value="nmb1532 protein domain like"/>
    <property type="match status" value="3"/>
</dbReference>
<evidence type="ECO:0000259" key="5">
    <source>
        <dbReference type="PROSITE" id="PS50089"/>
    </source>
</evidence>
<protein>
    <submittedName>
        <fullName evidence="8">Uncharacterized protein</fullName>
    </submittedName>
</protein>
<dbReference type="GO" id="GO:0006511">
    <property type="term" value="P:ubiquitin-dependent protein catabolic process"/>
    <property type="evidence" value="ECO:0007669"/>
    <property type="project" value="TreeGrafter"/>
</dbReference>
<dbReference type="InterPro" id="IPR017921">
    <property type="entry name" value="Znf_CTCHY"/>
</dbReference>
<dbReference type="PANTHER" id="PTHR21319">
    <property type="entry name" value="RING FINGER AND CHY ZINC FINGER DOMAIN-CONTAINING PROTEIN 1"/>
    <property type="match status" value="1"/>
</dbReference>
<dbReference type="InterPro" id="IPR037275">
    <property type="entry name" value="Znf_CTCHY_sf"/>
</dbReference>
<dbReference type="InterPro" id="IPR039512">
    <property type="entry name" value="RCHY1_zinc-ribbon"/>
</dbReference>
<dbReference type="Pfam" id="PF13639">
    <property type="entry name" value="zf-RING_2"/>
    <property type="match status" value="1"/>
</dbReference>
<keyword evidence="9" id="KW-1185">Reference proteome</keyword>
<evidence type="ECO:0000259" key="7">
    <source>
        <dbReference type="PROSITE" id="PS51270"/>
    </source>
</evidence>
<feature type="domain" description="CTCHY-type" evidence="7">
    <location>
        <begin position="902"/>
        <end position="967"/>
    </location>
</feature>
<dbReference type="GO" id="GO:0016567">
    <property type="term" value="P:protein ubiquitination"/>
    <property type="evidence" value="ECO:0007669"/>
    <property type="project" value="TreeGrafter"/>
</dbReference>
<dbReference type="SUPFAM" id="SSF161219">
    <property type="entry name" value="CHY zinc finger-like"/>
    <property type="match status" value="1"/>
</dbReference>
<dbReference type="Gene3D" id="3.30.40.10">
    <property type="entry name" value="Zinc/RING finger domain, C3HC4 (zinc finger)"/>
    <property type="match status" value="1"/>
</dbReference>
<dbReference type="CDD" id="cd12108">
    <property type="entry name" value="Hr-like"/>
    <property type="match status" value="2"/>
</dbReference>
<dbReference type="InterPro" id="IPR001841">
    <property type="entry name" value="Znf_RING"/>
</dbReference>
<dbReference type="PROSITE" id="PS50089">
    <property type="entry name" value="ZF_RING_2"/>
    <property type="match status" value="1"/>
</dbReference>
<name>A0AAV8V371_9RHOD</name>